<accession>A0A5C8K967</accession>
<gene>
    <name evidence="1" type="ORF">FVR03_04920</name>
</gene>
<dbReference type="Proteomes" id="UP000321926">
    <property type="component" value="Unassembled WGS sequence"/>
</dbReference>
<protein>
    <recommendedName>
        <fullName evidence="3">Ava_C0101 and related proteins</fullName>
    </recommendedName>
</protein>
<reference evidence="1 2" key="1">
    <citation type="submission" date="2019-08" db="EMBL/GenBank/DDBJ databases">
        <authorList>
            <person name="Shi S."/>
        </authorList>
    </citation>
    <scope>NUCLEOTIDE SEQUENCE [LARGE SCALE GENOMIC DNA]</scope>
    <source>
        <strain evidence="1 2">GY10130</strain>
    </source>
</reference>
<dbReference type="InterPro" id="IPR046038">
    <property type="entry name" value="DUF5996"/>
</dbReference>
<organism evidence="1 2">
    <name type="scientific">Pontibacter qinzhouensis</name>
    <dbReference type="NCBI Taxonomy" id="2603253"/>
    <lineage>
        <taxon>Bacteria</taxon>
        <taxon>Pseudomonadati</taxon>
        <taxon>Bacteroidota</taxon>
        <taxon>Cytophagia</taxon>
        <taxon>Cytophagales</taxon>
        <taxon>Hymenobacteraceae</taxon>
        <taxon>Pontibacter</taxon>
    </lineage>
</organism>
<comment type="caution">
    <text evidence="1">The sequence shown here is derived from an EMBL/GenBank/DDBJ whole genome shotgun (WGS) entry which is preliminary data.</text>
</comment>
<proteinExistence type="predicted"/>
<dbReference type="EMBL" id="VRTY01000012">
    <property type="protein sequence ID" value="TXK50528.1"/>
    <property type="molecule type" value="Genomic_DNA"/>
</dbReference>
<dbReference type="RefSeq" id="WP_147920654.1">
    <property type="nucleotide sequence ID" value="NZ_VRTY01000012.1"/>
</dbReference>
<evidence type="ECO:0000313" key="2">
    <source>
        <dbReference type="Proteomes" id="UP000321926"/>
    </source>
</evidence>
<evidence type="ECO:0008006" key="3">
    <source>
        <dbReference type="Google" id="ProtNLM"/>
    </source>
</evidence>
<name>A0A5C8K967_9BACT</name>
<dbReference type="OrthoDB" id="9800945at2"/>
<sequence length="305" mass="34332">MKTSWPSLSFAEAKETYQTLHLWTQIVGKIKLVKMPWVNHSWHVTMLVTPTGLSSGTIVDGDTSFQIDFDFLQHQLQLKTSNGQFHAISLEKLSVSGCYHSLLQVLADCNIEVQINTTPNELVDPIPLHQDEEHDTYNPQHAAALHKALLLSQAVMQDFRARFIGKSSPVHFFWGSFDLAVTRFSGREAPKHPGGVPNLPDWVAQEAYSHEVSSCGFWPGNDAVPFPAFYAYAYPEPDGYKEAAVQPAEAYYHQEMREFILPYEVVQQAENPSAALMAFLESTYTAAADLARWDRNSLEVTQFQP</sequence>
<dbReference type="AlphaFoldDB" id="A0A5C8K967"/>
<dbReference type="Pfam" id="PF19459">
    <property type="entry name" value="DUF5996"/>
    <property type="match status" value="1"/>
</dbReference>
<keyword evidence="2" id="KW-1185">Reference proteome</keyword>
<evidence type="ECO:0000313" key="1">
    <source>
        <dbReference type="EMBL" id="TXK50528.1"/>
    </source>
</evidence>